<keyword evidence="2" id="KW-1185">Reference proteome</keyword>
<evidence type="ECO:0000313" key="2">
    <source>
        <dbReference type="Proteomes" id="UP001410795"/>
    </source>
</evidence>
<proteinExistence type="predicted"/>
<comment type="caution">
    <text evidence="1">The sequence shown here is derived from an EMBL/GenBank/DDBJ whole genome shotgun (WGS) entry which is preliminary data.</text>
</comment>
<dbReference type="EMBL" id="BAAAYV010000002">
    <property type="protein sequence ID" value="GAA3646754.1"/>
    <property type="molecule type" value="Genomic_DNA"/>
</dbReference>
<organism evidence="1 2">
    <name type="scientific">Microbacterium marinilacus</name>
    <dbReference type="NCBI Taxonomy" id="415209"/>
    <lineage>
        <taxon>Bacteria</taxon>
        <taxon>Bacillati</taxon>
        <taxon>Actinomycetota</taxon>
        <taxon>Actinomycetes</taxon>
        <taxon>Micrococcales</taxon>
        <taxon>Microbacteriaceae</taxon>
        <taxon>Microbacterium</taxon>
    </lineage>
</organism>
<sequence>MTDQELAESARADQTGRCWWCGGIADSREHKHKRSALRRMQDGGGMYLGVDGQAPYRVRGPNSPAVKFKKILCRKCNNVRSQPFDAAYDEYWKYVQTNSPMLNRATVVDWTAVYGDQWAEKTRALGRYAIKNFGCWMAESGFRPPEAFVTFLNGGELADTRVVLARKESISLMERALRLDGTRARDAGMGVYGALGMVSRSRLQLTAWDQISYVSDICMHITWREDAGVGDVFWRLPFAPLEVMPASMSQKMLAVKIGARALIRRVQRSHR</sequence>
<accession>A0ABP7B3I7</accession>
<name>A0ABP7B3I7_9MICO</name>
<gene>
    <name evidence="1" type="ORF">GCM10022202_02510</name>
</gene>
<reference evidence="2" key="1">
    <citation type="journal article" date="2019" name="Int. J. Syst. Evol. Microbiol.">
        <title>The Global Catalogue of Microorganisms (GCM) 10K type strain sequencing project: providing services to taxonomists for standard genome sequencing and annotation.</title>
        <authorList>
            <consortium name="The Broad Institute Genomics Platform"/>
            <consortium name="The Broad Institute Genome Sequencing Center for Infectious Disease"/>
            <person name="Wu L."/>
            <person name="Ma J."/>
        </authorList>
    </citation>
    <scope>NUCLEOTIDE SEQUENCE [LARGE SCALE GENOMIC DNA]</scope>
    <source>
        <strain evidence="2">JCM 16546</strain>
    </source>
</reference>
<dbReference type="Proteomes" id="UP001410795">
    <property type="component" value="Unassembled WGS sequence"/>
</dbReference>
<dbReference type="RefSeq" id="WP_221857545.1">
    <property type="nucleotide sequence ID" value="NZ_JAIJZW010000004.1"/>
</dbReference>
<evidence type="ECO:0000313" key="1">
    <source>
        <dbReference type="EMBL" id="GAA3646754.1"/>
    </source>
</evidence>
<protein>
    <recommendedName>
        <fullName evidence="3">HNH endonuclease</fullName>
    </recommendedName>
</protein>
<evidence type="ECO:0008006" key="3">
    <source>
        <dbReference type="Google" id="ProtNLM"/>
    </source>
</evidence>